<dbReference type="KEGG" id="mpof:MPOR_30500"/>
<name>A0A6N4VBL5_9MYCO</name>
<accession>A0A6N4VBL5</accession>
<dbReference type="EMBL" id="AP022570">
    <property type="protein sequence ID" value="BBX52024.1"/>
    <property type="molecule type" value="Genomic_DNA"/>
</dbReference>
<evidence type="ECO:0000313" key="1">
    <source>
        <dbReference type="EMBL" id="BBX52024.1"/>
    </source>
</evidence>
<protein>
    <submittedName>
        <fullName evidence="1">Uncharacterized protein</fullName>
    </submittedName>
</protein>
<dbReference type="AlphaFoldDB" id="A0A6N4VBL5"/>
<proteinExistence type="predicted"/>
<evidence type="ECO:0000313" key="2">
    <source>
        <dbReference type="Proteomes" id="UP000466785"/>
    </source>
</evidence>
<reference evidence="1 2" key="1">
    <citation type="journal article" date="2019" name="Emerg. Microbes Infect.">
        <title>Comprehensive subspecies identification of 175 nontuberculous mycobacteria species based on 7547 genomic profiles.</title>
        <authorList>
            <person name="Matsumoto Y."/>
            <person name="Kinjo T."/>
            <person name="Motooka D."/>
            <person name="Nabeya D."/>
            <person name="Jung N."/>
            <person name="Uechi K."/>
            <person name="Horii T."/>
            <person name="Iida T."/>
            <person name="Fujita J."/>
            <person name="Nakamura S."/>
        </authorList>
    </citation>
    <scope>NUCLEOTIDE SEQUENCE [LARGE SCALE GENOMIC DNA]</scope>
    <source>
        <strain evidence="1 2">JCM 12603</strain>
    </source>
</reference>
<dbReference type="Proteomes" id="UP000466785">
    <property type="component" value="Chromosome"/>
</dbReference>
<sequence length="215" mass="23024">MAEGFDQRYERTRVQLHGLAEGLIAGPQYRSAGTIRLAVYADGFGGVVSPLSIRGGRFDWVDGSAPLAGTPRELARAAGVDFGAPEDVYSAPGLLDAETTLAVEEGIAALIARSHHAGSQALRQLFTEHQPVLWPEHFDVAVSVAEVNYGVSAGDGYHPTPYAYVGPWKPRTGPFWNAPFGAAYPLHSDHDGADLVTDIVEFFEQGRAELEGHAP</sequence>
<dbReference type="RefSeq" id="WP_163680268.1">
    <property type="nucleotide sequence ID" value="NZ_JACKUH010000037.1"/>
</dbReference>
<gene>
    <name evidence="1" type="ORF">MPOR_30500</name>
</gene>
<keyword evidence="2" id="KW-1185">Reference proteome</keyword>
<organism evidence="1 2">
    <name type="scientific">Mycolicibacterium poriferae</name>
    <dbReference type="NCBI Taxonomy" id="39694"/>
    <lineage>
        <taxon>Bacteria</taxon>
        <taxon>Bacillati</taxon>
        <taxon>Actinomycetota</taxon>
        <taxon>Actinomycetes</taxon>
        <taxon>Mycobacteriales</taxon>
        <taxon>Mycobacteriaceae</taxon>
        <taxon>Mycolicibacterium</taxon>
    </lineage>
</organism>